<accession>A0A0K0F3B6</accession>
<keyword evidence="1" id="KW-1185">Reference proteome</keyword>
<sequence length="91" mass="10705">MKRDDLLYLFFIFFLIKFYHISNQYYYACSDSCDFCESRVISDSKITRRRKNYKCGQVPSDDITVPDSFLSDNSLKAESITENSTITDKEL</sequence>
<dbReference type="WBParaSite" id="SVE_0329900.1">
    <property type="protein sequence ID" value="SVE_0329900.1"/>
    <property type="gene ID" value="SVE_0329900"/>
</dbReference>
<proteinExistence type="predicted"/>
<evidence type="ECO:0000313" key="2">
    <source>
        <dbReference type="WBParaSite" id="SVE_0329900.1"/>
    </source>
</evidence>
<organism evidence="1 2">
    <name type="scientific">Strongyloides venezuelensis</name>
    <name type="common">Threadworm</name>
    <dbReference type="NCBI Taxonomy" id="75913"/>
    <lineage>
        <taxon>Eukaryota</taxon>
        <taxon>Metazoa</taxon>
        <taxon>Ecdysozoa</taxon>
        <taxon>Nematoda</taxon>
        <taxon>Chromadorea</taxon>
        <taxon>Rhabditida</taxon>
        <taxon>Tylenchina</taxon>
        <taxon>Panagrolaimomorpha</taxon>
        <taxon>Strongyloidoidea</taxon>
        <taxon>Strongyloididae</taxon>
        <taxon>Strongyloides</taxon>
    </lineage>
</organism>
<evidence type="ECO:0000313" key="1">
    <source>
        <dbReference type="Proteomes" id="UP000035680"/>
    </source>
</evidence>
<name>A0A0K0F3B6_STRVS</name>
<protein>
    <submittedName>
        <fullName evidence="2">ShKT domain-containing protein</fullName>
    </submittedName>
</protein>
<reference evidence="2" key="2">
    <citation type="submission" date="2015-08" db="UniProtKB">
        <authorList>
            <consortium name="WormBaseParasite"/>
        </authorList>
    </citation>
    <scope>IDENTIFICATION</scope>
</reference>
<dbReference type="Proteomes" id="UP000035680">
    <property type="component" value="Unassembled WGS sequence"/>
</dbReference>
<reference evidence="1" key="1">
    <citation type="submission" date="2014-07" db="EMBL/GenBank/DDBJ databases">
        <authorList>
            <person name="Martin A.A"/>
            <person name="De Silva N."/>
        </authorList>
    </citation>
    <scope>NUCLEOTIDE SEQUENCE</scope>
</reference>
<dbReference type="AlphaFoldDB" id="A0A0K0F3B6"/>